<comment type="subcellular location">
    <subcellularLocation>
        <location evidence="1">Cell membrane</location>
        <topology evidence="1">Multi-pass membrane protein</topology>
    </subcellularLocation>
</comment>
<feature type="transmembrane region" description="Helical" evidence="6">
    <location>
        <begin position="443"/>
        <end position="464"/>
    </location>
</feature>
<dbReference type="Proteomes" id="UP000285266">
    <property type="component" value="Unassembled WGS sequence"/>
</dbReference>
<protein>
    <submittedName>
        <fullName evidence="8">Tetracycline resistant protein Tet38</fullName>
    </submittedName>
</protein>
<feature type="transmembrane region" description="Helical" evidence="6">
    <location>
        <begin position="155"/>
        <end position="176"/>
    </location>
</feature>
<feature type="domain" description="Major facilitator superfamily (MFS) profile" evidence="7">
    <location>
        <begin position="24"/>
        <end position="469"/>
    </location>
</feature>
<feature type="transmembrane region" description="Helical" evidence="6">
    <location>
        <begin position="239"/>
        <end position="256"/>
    </location>
</feature>
<dbReference type="EMBL" id="QRAJ01000001">
    <property type="protein sequence ID" value="ROT87473.1"/>
    <property type="molecule type" value="Genomic_DNA"/>
</dbReference>
<evidence type="ECO:0000313" key="9">
    <source>
        <dbReference type="Proteomes" id="UP000285266"/>
    </source>
</evidence>
<evidence type="ECO:0000256" key="2">
    <source>
        <dbReference type="ARBA" id="ARBA00022448"/>
    </source>
</evidence>
<feature type="transmembrane region" description="Helical" evidence="6">
    <location>
        <begin position="339"/>
        <end position="357"/>
    </location>
</feature>
<dbReference type="GO" id="GO:0022857">
    <property type="term" value="F:transmembrane transporter activity"/>
    <property type="evidence" value="ECO:0007669"/>
    <property type="project" value="InterPro"/>
</dbReference>
<proteinExistence type="predicted"/>
<dbReference type="Pfam" id="PF07690">
    <property type="entry name" value="MFS_1"/>
    <property type="match status" value="1"/>
</dbReference>
<gene>
    <name evidence="8" type="ORF">BMONG18_0013</name>
</gene>
<dbReference type="GO" id="GO:0005886">
    <property type="term" value="C:plasma membrane"/>
    <property type="evidence" value="ECO:0007669"/>
    <property type="project" value="UniProtKB-SubCell"/>
</dbReference>
<dbReference type="InterPro" id="IPR036259">
    <property type="entry name" value="MFS_trans_sf"/>
</dbReference>
<evidence type="ECO:0000256" key="1">
    <source>
        <dbReference type="ARBA" id="ARBA00004651"/>
    </source>
</evidence>
<evidence type="ECO:0000256" key="6">
    <source>
        <dbReference type="SAM" id="Phobius"/>
    </source>
</evidence>
<dbReference type="Gene3D" id="1.20.1250.20">
    <property type="entry name" value="MFS general substrate transporter like domains"/>
    <property type="match status" value="2"/>
</dbReference>
<evidence type="ECO:0000313" key="8">
    <source>
        <dbReference type="EMBL" id="ROT87473.1"/>
    </source>
</evidence>
<evidence type="ECO:0000256" key="5">
    <source>
        <dbReference type="ARBA" id="ARBA00023136"/>
    </source>
</evidence>
<feature type="transmembrane region" description="Helical" evidence="6">
    <location>
        <begin position="313"/>
        <end position="332"/>
    </location>
</feature>
<organism evidence="8 9">
    <name type="scientific">Bifidobacterium mongoliense</name>
    <dbReference type="NCBI Taxonomy" id="518643"/>
    <lineage>
        <taxon>Bacteria</taxon>
        <taxon>Bacillati</taxon>
        <taxon>Actinomycetota</taxon>
        <taxon>Actinomycetes</taxon>
        <taxon>Bifidobacteriales</taxon>
        <taxon>Bifidobacteriaceae</taxon>
        <taxon>Bifidobacterium</taxon>
    </lineage>
</organism>
<feature type="transmembrane region" description="Helical" evidence="6">
    <location>
        <begin position="214"/>
        <end position="233"/>
    </location>
</feature>
<feature type="transmembrane region" description="Helical" evidence="6">
    <location>
        <begin position="94"/>
        <end position="115"/>
    </location>
</feature>
<keyword evidence="5 6" id="KW-0472">Membrane</keyword>
<keyword evidence="4 6" id="KW-1133">Transmembrane helix</keyword>
<comment type="caution">
    <text evidence="8">The sequence shown here is derived from an EMBL/GenBank/DDBJ whole genome shotgun (WGS) entry which is preliminary data.</text>
</comment>
<keyword evidence="3 6" id="KW-0812">Transmembrane</keyword>
<accession>A0A423UFM6</accession>
<feature type="transmembrane region" description="Helical" evidence="6">
    <location>
        <begin position="63"/>
        <end position="82"/>
    </location>
</feature>
<keyword evidence="2" id="KW-0813">Transport</keyword>
<feature type="transmembrane region" description="Helical" evidence="6">
    <location>
        <begin position="277"/>
        <end position="298"/>
    </location>
</feature>
<dbReference type="PANTHER" id="PTHR42718">
    <property type="entry name" value="MAJOR FACILITATOR SUPERFAMILY MULTIDRUG TRANSPORTER MFSC"/>
    <property type="match status" value="1"/>
</dbReference>
<sequence>MSDHSDNAVSMGTDATDVDEQTNAMAIRALVPLLVTFILGTLCLQGFNLVFTQVGEAVRAPGQASLITALPSIVLGIVCFIYGSLGDFVSLKKLVAFGLVTLLIGSLFGFISNYYFSANLWTVIIARVLQTAGEQVAGSAYLVVATKYLKNSLKVIFFGLFTAGYQLSAAIGVFAAGMLSSISWQFLFLIPAVTIVFLPLLLKNLPDGNHSGQRVDGFGFAIFGVATAFLTLFFSYLSWWMLLIAAVLFLGFAYYIRTADHPFITPAFFRNTRWLCAISLILVFYFVNYCISPVFNAIAHNLYGMQTSTVSNYLVWAFVVAAVVGTSSGAIVGRIGRQAAIIVAGCLMLAGFVGAAVCIESGFLVLAIMAAVFYAGAGLMYSPVVSSVLDTLPKDESGRGVGMNDLVMNVAGSIGIAIIGSLIGSPALGGASLFGVSGNASSYANLLLICGAVVLLGLVVFLVFRRHIYAANR</sequence>
<dbReference type="AlphaFoldDB" id="A0A423UFM6"/>
<feature type="transmembrane region" description="Helical" evidence="6">
    <location>
        <begin position="30"/>
        <end position="51"/>
    </location>
</feature>
<dbReference type="RefSeq" id="WP_123644229.1">
    <property type="nucleotide sequence ID" value="NZ_QRAJ01000001.1"/>
</dbReference>
<dbReference type="InterPro" id="IPR011701">
    <property type="entry name" value="MFS"/>
</dbReference>
<evidence type="ECO:0000259" key="7">
    <source>
        <dbReference type="PROSITE" id="PS50850"/>
    </source>
</evidence>
<evidence type="ECO:0000256" key="3">
    <source>
        <dbReference type="ARBA" id="ARBA00022692"/>
    </source>
</evidence>
<dbReference type="InterPro" id="IPR020846">
    <property type="entry name" value="MFS_dom"/>
</dbReference>
<name>A0A423UFM6_9BIFI</name>
<feature type="transmembrane region" description="Helical" evidence="6">
    <location>
        <begin position="363"/>
        <end position="385"/>
    </location>
</feature>
<evidence type="ECO:0000256" key="4">
    <source>
        <dbReference type="ARBA" id="ARBA00022989"/>
    </source>
</evidence>
<reference evidence="8 9" key="1">
    <citation type="submission" date="2018-07" db="EMBL/GenBank/DDBJ databases">
        <title>The role of parmesan cheese in vectoring bovine microbiota.</title>
        <authorList>
            <person name="Lugli G.A."/>
            <person name="Milani C."/>
        </authorList>
    </citation>
    <scope>NUCLEOTIDE SEQUENCE [LARGE SCALE GENOMIC DNA]</scope>
    <source>
        <strain evidence="8 9">BMONG18</strain>
    </source>
</reference>
<dbReference type="PRINTS" id="PR01036">
    <property type="entry name" value="TCRTETB"/>
</dbReference>
<dbReference type="PROSITE" id="PS50850">
    <property type="entry name" value="MFS"/>
    <property type="match status" value="1"/>
</dbReference>
<feature type="transmembrane region" description="Helical" evidence="6">
    <location>
        <begin position="406"/>
        <end position="423"/>
    </location>
</feature>
<dbReference type="SUPFAM" id="SSF103473">
    <property type="entry name" value="MFS general substrate transporter"/>
    <property type="match status" value="2"/>
</dbReference>
<dbReference type="PANTHER" id="PTHR42718:SF9">
    <property type="entry name" value="MAJOR FACILITATOR SUPERFAMILY MULTIDRUG TRANSPORTER MFSC"/>
    <property type="match status" value="1"/>
</dbReference>
<feature type="transmembrane region" description="Helical" evidence="6">
    <location>
        <begin position="182"/>
        <end position="202"/>
    </location>
</feature>